<accession>A0ACB1A8Y7</accession>
<comment type="caution">
    <text evidence="1">The sequence shown here is derived from an EMBL/GenBank/DDBJ whole genome shotgun (WGS) entry which is preliminary data.</text>
</comment>
<proteinExistence type="predicted"/>
<name>A0ACB1A8Y7_MELEN</name>
<keyword evidence="2" id="KW-1185">Reference proteome</keyword>
<organism evidence="1 2">
    <name type="scientific">Meloidogyne enterolobii</name>
    <name type="common">Root-knot nematode worm</name>
    <name type="synonym">Meloidogyne mayaguensis</name>
    <dbReference type="NCBI Taxonomy" id="390850"/>
    <lineage>
        <taxon>Eukaryota</taxon>
        <taxon>Metazoa</taxon>
        <taxon>Ecdysozoa</taxon>
        <taxon>Nematoda</taxon>
        <taxon>Chromadorea</taxon>
        <taxon>Rhabditida</taxon>
        <taxon>Tylenchina</taxon>
        <taxon>Tylenchomorpha</taxon>
        <taxon>Tylenchoidea</taxon>
        <taxon>Meloidogynidae</taxon>
        <taxon>Meloidogyninae</taxon>
        <taxon>Meloidogyne</taxon>
    </lineage>
</organism>
<reference evidence="1" key="1">
    <citation type="submission" date="2023-11" db="EMBL/GenBank/DDBJ databases">
        <authorList>
            <person name="Poullet M."/>
        </authorList>
    </citation>
    <scope>NUCLEOTIDE SEQUENCE</scope>
    <source>
        <strain evidence="1">E1834</strain>
    </source>
</reference>
<sequence length="300" mass="33263">MAQGLKRHAVNLLHFFVEDWFISALLGCITAALSISVDVSYEYLNHYRAVLFDFARDYDKMLGFVSWVGYLGFFVTAAALVCKYISPQAIGSGIPEVKVIMNGFFLPNYLTMRTLVAKVLSLTLTLGSGLPVGKEASFGGHSSTWGQLLVKNILKIRIKIGKKIIGHLLSKLTKAWQSTAFFSNEGREIEILASGCSVGIACTFSSPAGAVLYGIECTHKYFAVKNYWRAFFATTCSALIFRFANAAIIPPHIAGTITAYYQTSFPNEVFLVEEIICFVIIGKILNLLRKKLWPKNVRRS</sequence>
<evidence type="ECO:0000313" key="1">
    <source>
        <dbReference type="EMBL" id="CAK5087744.1"/>
    </source>
</evidence>
<dbReference type="EMBL" id="CAVMJV010000067">
    <property type="protein sequence ID" value="CAK5087744.1"/>
    <property type="molecule type" value="Genomic_DNA"/>
</dbReference>
<evidence type="ECO:0000313" key="2">
    <source>
        <dbReference type="Proteomes" id="UP001497535"/>
    </source>
</evidence>
<gene>
    <name evidence="1" type="ORF">MENTE1834_LOCUS35360</name>
</gene>
<protein>
    <submittedName>
        <fullName evidence="1">Uncharacterized protein</fullName>
    </submittedName>
</protein>
<dbReference type="Proteomes" id="UP001497535">
    <property type="component" value="Unassembled WGS sequence"/>
</dbReference>